<protein>
    <submittedName>
        <fullName evidence="1">Uncharacterized protein</fullName>
    </submittedName>
</protein>
<evidence type="ECO:0000313" key="1">
    <source>
        <dbReference type="EMBL" id="MBR8829262.1"/>
    </source>
</evidence>
<accession>A0A941GV51</accession>
<evidence type="ECO:0000313" key="2">
    <source>
        <dbReference type="Proteomes" id="UP000767446"/>
    </source>
</evidence>
<organism evidence="1 2">
    <name type="scientific">Gomphosphaeria aponina SAG 52.96 = DSM 107014</name>
    <dbReference type="NCBI Taxonomy" id="1521640"/>
    <lineage>
        <taxon>Bacteria</taxon>
        <taxon>Bacillati</taxon>
        <taxon>Cyanobacteriota</taxon>
        <taxon>Cyanophyceae</taxon>
        <taxon>Oscillatoriophycideae</taxon>
        <taxon>Chroococcales</taxon>
        <taxon>Gomphosphaeriaceae</taxon>
        <taxon>Gomphosphaeria</taxon>
    </lineage>
</organism>
<comment type="caution">
    <text evidence="1">The sequence shown here is derived from an EMBL/GenBank/DDBJ whole genome shotgun (WGS) entry which is preliminary data.</text>
</comment>
<sequence length="112" mass="13315">MFYTFDIIGVAPVLNFFYYQQQLEINPQRSKAYLGSYQCSLDSLIQSTELIPQKPNWEWDRVIDTIVKFWLTHEESIRNWKHELETLGEENLLVARVANVESLRTEFESLLE</sequence>
<name>A0A941GV51_9CHRO</name>
<dbReference type="AlphaFoldDB" id="A0A941GV51"/>
<proteinExistence type="predicted"/>
<dbReference type="EMBL" id="JADQBC010000120">
    <property type="protein sequence ID" value="MBR8829262.1"/>
    <property type="molecule type" value="Genomic_DNA"/>
</dbReference>
<gene>
    <name evidence="1" type="ORF">DSM107014_15420</name>
</gene>
<reference evidence="1" key="1">
    <citation type="submission" date="2021-02" db="EMBL/GenBank/DDBJ databases">
        <title>Metagenome analyses of Stigonema ocellatum DSM 106950, Chlorogloea purpurea SAG 13.99 and Gomphosphaeria aponina DSM 107014.</title>
        <authorList>
            <person name="Marter P."/>
            <person name="Huang S."/>
        </authorList>
    </citation>
    <scope>NUCLEOTIDE SEQUENCE</scope>
    <source>
        <strain evidence="1">JP213</strain>
    </source>
</reference>
<dbReference type="Proteomes" id="UP000767446">
    <property type="component" value="Unassembled WGS sequence"/>
</dbReference>